<feature type="compositionally biased region" description="Low complexity" evidence="1">
    <location>
        <begin position="486"/>
        <end position="499"/>
    </location>
</feature>
<feature type="compositionally biased region" description="Gly residues" evidence="1">
    <location>
        <begin position="451"/>
        <end position="462"/>
    </location>
</feature>
<evidence type="ECO:0000313" key="3">
    <source>
        <dbReference type="EMBL" id="KAF2236445.1"/>
    </source>
</evidence>
<organism evidence="3 4">
    <name type="scientific">Viridothelium virens</name>
    <name type="common">Speckled blister lichen</name>
    <name type="synonym">Trypethelium virens</name>
    <dbReference type="NCBI Taxonomy" id="1048519"/>
    <lineage>
        <taxon>Eukaryota</taxon>
        <taxon>Fungi</taxon>
        <taxon>Dikarya</taxon>
        <taxon>Ascomycota</taxon>
        <taxon>Pezizomycotina</taxon>
        <taxon>Dothideomycetes</taxon>
        <taxon>Dothideomycetes incertae sedis</taxon>
        <taxon>Trypetheliales</taxon>
        <taxon>Trypetheliaceae</taxon>
        <taxon>Viridothelium</taxon>
    </lineage>
</organism>
<evidence type="ECO:0000256" key="2">
    <source>
        <dbReference type="SAM" id="Phobius"/>
    </source>
</evidence>
<gene>
    <name evidence="3" type="ORF">EV356DRAFT_513038</name>
</gene>
<sequence>MVKMETEQLAQMPHKSNTFIEFSLAGSPCPSLKLDPNLRVLIMMSLFLIMISLYKASSIVDYAHSCREIYKPPGSSPLELKWHTIMIRDPVVHVRCLIKDSVRASQDCNNDRQPRRRFQEICSEPPVRTIFGYGNSSRTRWRAQWLNRSCFPCALCHTSPHRYLIATFLVNCQAGPYISTVCLYLRRWLGVERGPTVSGASTDKHKYLIHLHTTVLPLGLERTLFLKWISLAYGSKGSSETPLSFPTQRLQRLHKLCVRLHLLNTLCLLLYLWIVFWDPYRSSPKAKDGALINTKMSETNGVKDFQPPPMNVDWALWGSVDGAAYAAPPVRYNVPSPASRGRCVSLTPGLRTEPAREAKESEGSTESSDSVEGTSEAEGGGGRRGLQERPRSRKAPQRIRKLNDENKELAANLKNAMEANRAQSRPSKSGPPSHKKKLPSEAVLEKWSPGEDGGAAKGGGRGAKQEDPLFKKLAADPSNKAATEGSVANLLNSVSSSSAPLPPPSAALLEGDVGEDEDEGDDVEKAPRTKHEVEPSRSVPQRGQNFGQIMDEPIELDKEGQRVLKLIAEKKANGEDGVVEDEATLKKAPGRGSKCPQSRRSDRRRLRVTPSMAKRMPGKKPRRLRKNTMIPLVTRVSHRVNSTTLHILKHLDSNDSKGIVKMVIGHISDIAALVHDTGAPSTLGPLAQLWLQVHGNVGQIPHRR</sequence>
<dbReference type="AlphaFoldDB" id="A0A6A6HEC7"/>
<feature type="region of interest" description="Disordered" evidence="1">
    <location>
        <begin position="585"/>
        <end position="605"/>
    </location>
</feature>
<dbReference type="EMBL" id="ML991785">
    <property type="protein sequence ID" value="KAF2236445.1"/>
    <property type="molecule type" value="Genomic_DNA"/>
</dbReference>
<keyword evidence="2" id="KW-0812">Transmembrane</keyword>
<feature type="compositionally biased region" description="Basic and acidic residues" evidence="1">
    <location>
        <begin position="463"/>
        <end position="474"/>
    </location>
</feature>
<evidence type="ECO:0000256" key="1">
    <source>
        <dbReference type="SAM" id="MobiDB-lite"/>
    </source>
</evidence>
<feature type="compositionally biased region" description="Acidic residues" evidence="1">
    <location>
        <begin position="512"/>
        <end position="522"/>
    </location>
</feature>
<feature type="transmembrane region" description="Helical" evidence="2">
    <location>
        <begin position="38"/>
        <end position="57"/>
    </location>
</feature>
<proteinExistence type="predicted"/>
<name>A0A6A6HEC7_VIRVR</name>
<evidence type="ECO:0000313" key="4">
    <source>
        <dbReference type="Proteomes" id="UP000800092"/>
    </source>
</evidence>
<keyword evidence="4" id="KW-1185">Reference proteome</keyword>
<dbReference type="OrthoDB" id="124855at2759"/>
<reference evidence="3" key="1">
    <citation type="journal article" date="2020" name="Stud. Mycol.">
        <title>101 Dothideomycetes genomes: a test case for predicting lifestyles and emergence of pathogens.</title>
        <authorList>
            <person name="Haridas S."/>
            <person name="Albert R."/>
            <person name="Binder M."/>
            <person name="Bloem J."/>
            <person name="Labutti K."/>
            <person name="Salamov A."/>
            <person name="Andreopoulos B."/>
            <person name="Baker S."/>
            <person name="Barry K."/>
            <person name="Bills G."/>
            <person name="Bluhm B."/>
            <person name="Cannon C."/>
            <person name="Castanera R."/>
            <person name="Culley D."/>
            <person name="Daum C."/>
            <person name="Ezra D."/>
            <person name="Gonzalez J."/>
            <person name="Henrissat B."/>
            <person name="Kuo A."/>
            <person name="Liang C."/>
            <person name="Lipzen A."/>
            <person name="Lutzoni F."/>
            <person name="Magnuson J."/>
            <person name="Mondo S."/>
            <person name="Nolan M."/>
            <person name="Ohm R."/>
            <person name="Pangilinan J."/>
            <person name="Park H.-J."/>
            <person name="Ramirez L."/>
            <person name="Alfaro M."/>
            <person name="Sun H."/>
            <person name="Tritt A."/>
            <person name="Yoshinaga Y."/>
            <person name="Zwiers L.-H."/>
            <person name="Turgeon B."/>
            <person name="Goodwin S."/>
            <person name="Spatafora J."/>
            <person name="Crous P."/>
            <person name="Grigoriev I."/>
        </authorList>
    </citation>
    <scope>NUCLEOTIDE SEQUENCE</scope>
    <source>
        <strain evidence="3">Tuck. ex Michener</strain>
    </source>
</reference>
<keyword evidence="2" id="KW-0472">Membrane</keyword>
<keyword evidence="2" id="KW-1133">Transmembrane helix</keyword>
<accession>A0A6A6HEC7</accession>
<feature type="region of interest" description="Disordered" evidence="1">
    <location>
        <begin position="336"/>
        <end position="546"/>
    </location>
</feature>
<feature type="transmembrane region" description="Helical" evidence="2">
    <location>
        <begin position="256"/>
        <end position="277"/>
    </location>
</feature>
<feature type="compositionally biased region" description="Basic residues" evidence="1">
    <location>
        <begin position="391"/>
        <end position="400"/>
    </location>
</feature>
<protein>
    <submittedName>
        <fullName evidence="3">Uncharacterized protein</fullName>
    </submittedName>
</protein>
<dbReference type="Proteomes" id="UP000800092">
    <property type="component" value="Unassembled WGS sequence"/>
</dbReference>
<feature type="compositionally biased region" description="Basic and acidic residues" evidence="1">
    <location>
        <begin position="353"/>
        <end position="362"/>
    </location>
</feature>
<feature type="compositionally biased region" description="Basic and acidic residues" evidence="1">
    <location>
        <begin position="523"/>
        <end position="535"/>
    </location>
</feature>